<dbReference type="InterPro" id="IPR006664">
    <property type="entry name" value="OMP_bac"/>
</dbReference>
<dbReference type="Gene3D" id="3.30.1330.60">
    <property type="entry name" value="OmpA-like domain"/>
    <property type="match status" value="1"/>
</dbReference>
<feature type="domain" description="OmpA-like" evidence="5">
    <location>
        <begin position="87"/>
        <end position="205"/>
    </location>
</feature>
<dbReference type="Pfam" id="PF00691">
    <property type="entry name" value="OmpA"/>
    <property type="match status" value="1"/>
</dbReference>
<dbReference type="EMBL" id="FOXS01000001">
    <property type="protein sequence ID" value="SFP71676.1"/>
    <property type="molecule type" value="Genomic_DNA"/>
</dbReference>
<evidence type="ECO:0000313" key="7">
    <source>
        <dbReference type="Proteomes" id="UP000199029"/>
    </source>
</evidence>
<dbReference type="STRING" id="1227077.SAMN04515668_0109"/>
<dbReference type="PROSITE" id="PS51123">
    <property type="entry name" value="OMPA_2"/>
    <property type="match status" value="1"/>
</dbReference>
<evidence type="ECO:0000256" key="1">
    <source>
        <dbReference type="ARBA" id="ARBA00004442"/>
    </source>
</evidence>
<gene>
    <name evidence="6" type="ORF">SAMN04515668_0109</name>
</gene>
<evidence type="ECO:0000313" key="6">
    <source>
        <dbReference type="EMBL" id="SFP71676.1"/>
    </source>
</evidence>
<dbReference type="OrthoDB" id="853367at2"/>
<keyword evidence="3" id="KW-0998">Cell outer membrane</keyword>
<sequence length="205" mass="21928">MKTFLLPFLAVATIGFTSCNQTNEVANDPAEATADTAVVYRDGRTVGDVAEGAADATGDAFDLSRAKLADATLPEIKTKGTTVRGDADYQVYSVDEVVLFDTDKAAIKPSAANALNEVLGSINQRYSGKDVRVMGFADSRGAASYNLDLAKERAEAVKNYLTQNGKLAADKVTTESFGQEQPVATNATPEGRQKNRRVEIVVRTR</sequence>
<dbReference type="GO" id="GO:0009279">
    <property type="term" value="C:cell outer membrane"/>
    <property type="evidence" value="ECO:0007669"/>
    <property type="project" value="UniProtKB-SubCell"/>
</dbReference>
<dbReference type="RefSeq" id="WP_092668058.1">
    <property type="nucleotide sequence ID" value="NZ_FOXS01000001.1"/>
</dbReference>
<dbReference type="PANTHER" id="PTHR30329">
    <property type="entry name" value="STATOR ELEMENT OF FLAGELLAR MOTOR COMPLEX"/>
    <property type="match status" value="1"/>
</dbReference>
<dbReference type="PROSITE" id="PS51257">
    <property type="entry name" value="PROKAR_LIPOPROTEIN"/>
    <property type="match status" value="1"/>
</dbReference>
<dbReference type="PRINTS" id="PR01021">
    <property type="entry name" value="OMPADOMAIN"/>
</dbReference>
<dbReference type="SUPFAM" id="SSF103088">
    <property type="entry name" value="OmpA-like"/>
    <property type="match status" value="1"/>
</dbReference>
<dbReference type="InterPro" id="IPR050330">
    <property type="entry name" value="Bact_OuterMem_StrucFunc"/>
</dbReference>
<name>A0A1I5SMY6_HYMAR</name>
<keyword evidence="7" id="KW-1185">Reference proteome</keyword>
<dbReference type="CDD" id="cd07185">
    <property type="entry name" value="OmpA_C-like"/>
    <property type="match status" value="1"/>
</dbReference>
<keyword evidence="2 4" id="KW-0472">Membrane</keyword>
<evidence type="ECO:0000256" key="4">
    <source>
        <dbReference type="PROSITE-ProRule" id="PRU00473"/>
    </source>
</evidence>
<dbReference type="AlphaFoldDB" id="A0A1I5SMY6"/>
<accession>A0A1I5SMY6</accession>
<comment type="subcellular location">
    <subcellularLocation>
        <location evidence="1">Cell outer membrane</location>
    </subcellularLocation>
</comment>
<dbReference type="PANTHER" id="PTHR30329:SF21">
    <property type="entry name" value="LIPOPROTEIN YIAD-RELATED"/>
    <property type="match status" value="1"/>
</dbReference>
<evidence type="ECO:0000256" key="2">
    <source>
        <dbReference type="ARBA" id="ARBA00023136"/>
    </source>
</evidence>
<dbReference type="InterPro" id="IPR006665">
    <property type="entry name" value="OmpA-like"/>
</dbReference>
<organism evidence="6 7">
    <name type="scientific">Hymenobacter arizonensis</name>
    <name type="common">Siccationidurans arizonensis</name>
    <dbReference type="NCBI Taxonomy" id="1227077"/>
    <lineage>
        <taxon>Bacteria</taxon>
        <taxon>Pseudomonadati</taxon>
        <taxon>Bacteroidota</taxon>
        <taxon>Cytophagia</taxon>
        <taxon>Cytophagales</taxon>
        <taxon>Hymenobacteraceae</taxon>
        <taxon>Hymenobacter</taxon>
    </lineage>
</organism>
<dbReference type="InterPro" id="IPR036737">
    <property type="entry name" value="OmpA-like_sf"/>
</dbReference>
<protein>
    <submittedName>
        <fullName evidence="6">OmpA family protein</fullName>
    </submittedName>
</protein>
<evidence type="ECO:0000256" key="3">
    <source>
        <dbReference type="ARBA" id="ARBA00023237"/>
    </source>
</evidence>
<reference evidence="7" key="1">
    <citation type="submission" date="2016-10" db="EMBL/GenBank/DDBJ databases">
        <authorList>
            <person name="Varghese N."/>
            <person name="Submissions S."/>
        </authorList>
    </citation>
    <scope>NUCLEOTIDE SEQUENCE [LARGE SCALE GENOMIC DNA]</scope>
    <source>
        <strain evidence="7">OR362-8,ATCC BAA-1266,JCM 13504</strain>
    </source>
</reference>
<dbReference type="Proteomes" id="UP000199029">
    <property type="component" value="Unassembled WGS sequence"/>
</dbReference>
<evidence type="ECO:0000259" key="5">
    <source>
        <dbReference type="PROSITE" id="PS51123"/>
    </source>
</evidence>
<proteinExistence type="predicted"/>